<protein>
    <submittedName>
        <fullName evidence="1">Uncharacterized protein</fullName>
    </submittedName>
</protein>
<name>A0A8T2XL65_POPDE</name>
<dbReference type="PANTHER" id="PTHR32387">
    <property type="entry name" value="WU:FJ29H11"/>
    <property type="match status" value="1"/>
</dbReference>
<evidence type="ECO:0000313" key="2">
    <source>
        <dbReference type="Proteomes" id="UP000807159"/>
    </source>
</evidence>
<evidence type="ECO:0000313" key="1">
    <source>
        <dbReference type="EMBL" id="KAH8492797.1"/>
    </source>
</evidence>
<keyword evidence="2" id="KW-1185">Reference proteome</keyword>
<gene>
    <name evidence="1" type="ORF">H0E87_022150</name>
</gene>
<dbReference type="Proteomes" id="UP000807159">
    <property type="component" value="Chromosome 12"/>
</dbReference>
<reference evidence="1" key="1">
    <citation type="journal article" date="2021" name="J. Hered.">
        <title>Genome Assembly of Salicaceae Populus deltoides (Eastern Cottonwood) I-69 Based on Nanopore Sequencing and Hi-C Technologies.</title>
        <authorList>
            <person name="Bai S."/>
            <person name="Wu H."/>
            <person name="Zhang J."/>
            <person name="Pan Z."/>
            <person name="Zhao W."/>
            <person name="Li Z."/>
            <person name="Tong C."/>
        </authorList>
    </citation>
    <scope>NUCLEOTIDE SEQUENCE</scope>
    <source>
        <tissue evidence="1">Leaf</tissue>
    </source>
</reference>
<dbReference type="PANTHER" id="PTHR32387:SF3">
    <property type="entry name" value="ATP_DNA BINDING PROTEIN"/>
    <property type="match status" value="1"/>
</dbReference>
<dbReference type="AlphaFoldDB" id="A0A8T2XL65"/>
<dbReference type="EMBL" id="JACEGQ020000012">
    <property type="protein sequence ID" value="KAH8492797.1"/>
    <property type="molecule type" value="Genomic_DNA"/>
</dbReference>
<comment type="caution">
    <text evidence="1">The sequence shown here is derived from an EMBL/GenBank/DDBJ whole genome shotgun (WGS) entry which is preliminary data.</text>
</comment>
<sequence length="251" mass="28589">MPAFRSILNKARKEGVRLHNLSSHCWINESAQRNREKLLCRSRQRHQIFWLIDWNKEFGFVGNRFFLPKCTQEAIHSFPKQEDILQWLTDEVKVATVNVHDYAVAVTNHFNSNRKKAIAYACFLYQSFLQGYLPKNQVGSLCGKMPLVDSYGHVTTVRSGVLVPANGSKWVELIGYNTWNKKTYIELGEDYLHPACFAGTCKSGKQFMEFLSTHVKAADIPHISPPKAGIPTTCLYVVMHHHHPTTPSGTT</sequence>
<dbReference type="InterPro" id="IPR052957">
    <property type="entry name" value="Auxin_embryo_med"/>
</dbReference>
<organism evidence="1 2">
    <name type="scientific">Populus deltoides</name>
    <name type="common">Eastern poplar</name>
    <name type="synonym">Eastern cottonwood</name>
    <dbReference type="NCBI Taxonomy" id="3696"/>
    <lineage>
        <taxon>Eukaryota</taxon>
        <taxon>Viridiplantae</taxon>
        <taxon>Streptophyta</taxon>
        <taxon>Embryophyta</taxon>
        <taxon>Tracheophyta</taxon>
        <taxon>Spermatophyta</taxon>
        <taxon>Magnoliopsida</taxon>
        <taxon>eudicotyledons</taxon>
        <taxon>Gunneridae</taxon>
        <taxon>Pentapetalae</taxon>
        <taxon>rosids</taxon>
        <taxon>fabids</taxon>
        <taxon>Malpighiales</taxon>
        <taxon>Salicaceae</taxon>
        <taxon>Saliceae</taxon>
        <taxon>Populus</taxon>
    </lineage>
</organism>
<proteinExistence type="predicted"/>
<accession>A0A8T2XL65</accession>